<accession>A0ABR3QR45</accession>
<dbReference type="InterPro" id="IPR036397">
    <property type="entry name" value="RNaseH_sf"/>
</dbReference>
<name>A0ABR3QR45_9PLEO</name>
<dbReference type="SUPFAM" id="SSF53098">
    <property type="entry name" value="Ribonuclease H-like"/>
    <property type="match status" value="1"/>
</dbReference>
<dbReference type="PANTHER" id="PTHR43040:SF1">
    <property type="entry name" value="RIBONUCLEASE D"/>
    <property type="match status" value="1"/>
</dbReference>
<dbReference type="InterPro" id="IPR012337">
    <property type="entry name" value="RNaseH-like_sf"/>
</dbReference>
<proteinExistence type="predicted"/>
<evidence type="ECO:0000313" key="3">
    <source>
        <dbReference type="Proteomes" id="UP001521222"/>
    </source>
</evidence>
<dbReference type="Gene3D" id="3.30.420.10">
    <property type="entry name" value="Ribonuclease H-like superfamily/Ribonuclease H"/>
    <property type="match status" value="1"/>
</dbReference>
<feature type="domain" description="3'-5' exonuclease" evidence="1">
    <location>
        <begin position="12"/>
        <end position="195"/>
    </location>
</feature>
<organism evidence="2 3">
    <name type="scientific">Nothophoma quercina</name>
    <dbReference type="NCBI Taxonomy" id="749835"/>
    <lineage>
        <taxon>Eukaryota</taxon>
        <taxon>Fungi</taxon>
        <taxon>Dikarya</taxon>
        <taxon>Ascomycota</taxon>
        <taxon>Pezizomycotina</taxon>
        <taxon>Dothideomycetes</taxon>
        <taxon>Pleosporomycetidae</taxon>
        <taxon>Pleosporales</taxon>
        <taxon>Pleosporineae</taxon>
        <taxon>Didymellaceae</taxon>
        <taxon>Nothophoma</taxon>
    </lineage>
</organism>
<keyword evidence="3" id="KW-1185">Reference proteome</keyword>
<protein>
    <recommendedName>
        <fullName evidence="1">3'-5' exonuclease domain-containing protein</fullName>
    </recommendedName>
</protein>
<dbReference type="Proteomes" id="UP001521222">
    <property type="component" value="Unassembled WGS sequence"/>
</dbReference>
<sequence length="304" mass="34686">MTTCPESALIGDISELRKYLSVLSKSSALYIDIEGLNLSHHGTISIITFLVHPSNQAQLIDVSALGDLAFSTASEDGKTLRSILEDHSICKYIWDVRNDANALWFHYGVSLGGITDLQLLENASRSDDKTYVRGLDKCVQYDLKLGFLKTNCWLRTKQDIQKLMRIDVFSVRPMDVKTMEYCQNDVIYLPALHEIYTARIKPEWLNKAKEESEHRVFQARSAEYDPQSEAKKLGPWGSGGNERILTIDQMCDILDEEREEAIARDLFGYDDDLEYVDDDYGWDQECSGDFEDWGALHSDWDTNS</sequence>
<dbReference type="InterPro" id="IPR002562">
    <property type="entry name" value="3'-5'_exonuclease_dom"/>
</dbReference>
<evidence type="ECO:0000313" key="2">
    <source>
        <dbReference type="EMBL" id="KAL1594282.1"/>
    </source>
</evidence>
<comment type="caution">
    <text evidence="2">The sequence shown here is derived from an EMBL/GenBank/DDBJ whole genome shotgun (WGS) entry which is preliminary data.</text>
</comment>
<dbReference type="Pfam" id="PF01612">
    <property type="entry name" value="DNA_pol_A_exo1"/>
    <property type="match status" value="1"/>
</dbReference>
<reference evidence="2 3" key="1">
    <citation type="submission" date="2024-02" db="EMBL/GenBank/DDBJ databases">
        <title>De novo assembly and annotation of 12 fungi associated with fruit tree decline syndrome in Ontario, Canada.</title>
        <authorList>
            <person name="Sulman M."/>
            <person name="Ellouze W."/>
            <person name="Ilyukhin E."/>
        </authorList>
    </citation>
    <scope>NUCLEOTIDE SEQUENCE [LARGE SCALE GENOMIC DNA]</scope>
    <source>
        <strain evidence="2 3">M97-236</strain>
    </source>
</reference>
<dbReference type="PANTHER" id="PTHR43040">
    <property type="entry name" value="RIBONUCLEASE D"/>
    <property type="match status" value="1"/>
</dbReference>
<dbReference type="EMBL" id="JAKIXB020000036">
    <property type="protein sequence ID" value="KAL1594282.1"/>
    <property type="molecule type" value="Genomic_DNA"/>
</dbReference>
<gene>
    <name evidence="2" type="ORF">SLS59_008906</name>
</gene>
<evidence type="ECO:0000259" key="1">
    <source>
        <dbReference type="Pfam" id="PF01612"/>
    </source>
</evidence>